<name>A0A6A7FX86_9CRUS</name>
<dbReference type="GO" id="GO:0003677">
    <property type="term" value="F:DNA binding"/>
    <property type="evidence" value="ECO:0007669"/>
    <property type="project" value="UniProtKB-KW"/>
</dbReference>
<feature type="compositionally biased region" description="Polar residues" evidence="13">
    <location>
        <begin position="183"/>
        <end position="196"/>
    </location>
</feature>
<feature type="compositionally biased region" description="Low complexity" evidence="13">
    <location>
        <begin position="1149"/>
        <end position="1159"/>
    </location>
</feature>
<feature type="compositionally biased region" description="Polar residues" evidence="13">
    <location>
        <begin position="133"/>
        <end position="154"/>
    </location>
</feature>
<sequence>MLLCETEVQTQRLGMDSQSCDWILQCLKNNMDKAEATQSNSAEGSDKSAETQHSPRSRNSSSPCDQATRDSSESPDIVESEKASHSQGPPGSPTPSPCPSPNSTAATSHSYLKAALKNCTAGTSIIGHPSPSGLASTSASECSSKITPSGQQLTQDKKSHSKQANTKEPGNVRQSSEKETAKLNATTVEKSSLSQNSKKDIVCPPTMKQERGASPPADAAINFSKALSLASSSSAIANAVLSLSQLSSLTNSSALIAGGAGTPASDLVKQHICSMLQGLPFLLPGLQRLVPPVGGMSLNNNNNNSSSGTAAGGSGGIMCACGIRFTCRSNMEAHKKFYCTHQSNSASVDGDGSNSNREDVGEDGNWGGVYRCPQCPFTAQTKLSLNGHMNIHTSTPEEVPSLTPPKVKTPASSVDPRAAERYCTECDIQFSSLKTFKVHKAHYCQTRHVLKANKSPLREEPLVNSSLINSSSAGQPILLLPTDPVLLVPYSVIIGASLLPSHVLPQQGAAVLTPDGQIQPLSLAHALGNHTPAGASSLLSHRFNLPSSISLPTSSANVSPQVSPRASNSVESSAPKIFKEELRSTACEPTVSGKRRGDNECPLDLTTKRSKLSIKSDLLSDEEKENREVNTPSLSNSPAVARNGSSAGSISGEFEGKLLASPRTSPTGDAGDRSTPRSPRPGSAAPSLTSPRTASQESPRASTSAANQSPSQSSPTLHQSLLPQIPAGFSNILGGIDNLSGLPFSSLQYLQGFQGATPELLLKMFNGIVPPLPAPPPPPPSTTPVKQGEARCNECNIIFYKEENYLVHKKHYCAARDKSNDEERQSAGRHSPASARGSLSPPNRTVKPELLPASNISLRDVPKTSKPTGQFACNPCGIKFTSPDNLAAHQTYYCPKREGSTSEEGVTKGMWRCPRCRVAMPETLQAAHQCVSPGTSSAHGWKCPCCPMLSPTATAAQKHLETHAGIKAFRCTICGYRGNTLRGMRTHIRMHFEKRTNDLQEENFIECILEDDDRRYRMNSAQEIRMNITEHQQALLENPALAAAILSNSGTSISENTDPPMSCTICPFVTTNRRNFIKHLAIAHKLGVELKNILENQPSPPALKTCTGKPDTNENAIQDSNISPPLSAIKLEPEIKLEVADSEEETQMSSSPSKSPIASEENGTRASASPPRSSVSPPAMASTSSRTSNTVPTEPVHHCHVCNISFSFIDSYLAHKRYYCNRQQSNTPPETTVQ</sequence>
<evidence type="ECO:0000256" key="11">
    <source>
        <dbReference type="ARBA" id="ARBA00023242"/>
    </source>
</evidence>
<dbReference type="GO" id="GO:0005634">
    <property type="term" value="C:nucleus"/>
    <property type="evidence" value="ECO:0007669"/>
    <property type="project" value="UniProtKB-SubCell"/>
</dbReference>
<feature type="domain" description="CCHC FOG-type" evidence="15">
    <location>
        <begin position="415"/>
        <end position="448"/>
    </location>
</feature>
<dbReference type="PANTHER" id="PTHR12958">
    <property type="entry name" value="FRIEND OF GATA2-RELATED"/>
    <property type="match status" value="1"/>
</dbReference>
<feature type="domain" description="CCHC FOG-type" evidence="15">
    <location>
        <begin position="1191"/>
        <end position="1224"/>
    </location>
</feature>
<keyword evidence="9" id="KW-0010">Activator</keyword>
<feature type="compositionally biased region" description="Polar residues" evidence="13">
    <location>
        <begin position="553"/>
        <end position="572"/>
    </location>
</feature>
<dbReference type="SUPFAM" id="SSF57667">
    <property type="entry name" value="beta-beta-alpha zinc fingers"/>
    <property type="match status" value="5"/>
</dbReference>
<dbReference type="EMBL" id="IACT01003696">
    <property type="protein sequence ID" value="LAC22924.1"/>
    <property type="molecule type" value="mRNA"/>
</dbReference>
<dbReference type="InterPro" id="IPR039746">
    <property type="entry name" value="FOG"/>
</dbReference>
<dbReference type="PANTHER" id="PTHR12958:SF3">
    <property type="entry name" value="ZINC FINGER PROTEIN USH"/>
    <property type="match status" value="1"/>
</dbReference>
<feature type="compositionally biased region" description="Polar residues" evidence="13">
    <location>
        <begin position="1113"/>
        <end position="1124"/>
    </location>
</feature>
<dbReference type="AlphaFoldDB" id="A0A6A7FX86"/>
<dbReference type="GO" id="GO:0061629">
    <property type="term" value="F:RNA polymerase II-specific DNA-binding transcription factor binding"/>
    <property type="evidence" value="ECO:0007669"/>
    <property type="project" value="InterPro"/>
</dbReference>
<feature type="compositionally biased region" description="Polar residues" evidence="13">
    <location>
        <begin position="1183"/>
        <end position="1192"/>
    </location>
</feature>
<evidence type="ECO:0000256" key="1">
    <source>
        <dbReference type="ARBA" id="ARBA00004123"/>
    </source>
</evidence>
<evidence type="ECO:0000256" key="3">
    <source>
        <dbReference type="ARBA" id="ARBA00022723"/>
    </source>
</evidence>
<dbReference type="PROSITE" id="PS50157">
    <property type="entry name" value="ZINC_FINGER_C2H2_2"/>
    <property type="match status" value="3"/>
</dbReference>
<feature type="compositionally biased region" description="Polar residues" evidence="13">
    <location>
        <begin position="688"/>
        <end position="701"/>
    </location>
</feature>
<keyword evidence="11" id="KW-0539">Nucleus</keyword>
<evidence type="ECO:0000313" key="16">
    <source>
        <dbReference type="EMBL" id="LAC22924.1"/>
    </source>
</evidence>
<evidence type="ECO:0000256" key="6">
    <source>
        <dbReference type="ARBA" id="ARBA00022833"/>
    </source>
</evidence>
<evidence type="ECO:0000256" key="4">
    <source>
        <dbReference type="ARBA" id="ARBA00022737"/>
    </source>
</evidence>
<dbReference type="GO" id="GO:0008270">
    <property type="term" value="F:zinc ion binding"/>
    <property type="evidence" value="ECO:0007669"/>
    <property type="project" value="UniProtKB-KW"/>
</dbReference>
<feature type="domain" description="CCHC FOG-type" evidence="15">
    <location>
        <begin position="784"/>
        <end position="817"/>
    </location>
</feature>
<feature type="compositionally biased region" description="Polar residues" evidence="13">
    <location>
        <begin position="629"/>
        <end position="649"/>
    </location>
</feature>
<dbReference type="SMART" id="SM00355">
    <property type="entry name" value="ZnF_C2H2"/>
    <property type="match status" value="8"/>
</dbReference>
<feature type="compositionally biased region" description="Low complexity" evidence="13">
    <location>
        <begin position="702"/>
        <end position="716"/>
    </location>
</feature>
<feature type="compositionally biased region" description="Pro residues" evidence="13">
    <location>
        <begin position="90"/>
        <end position="100"/>
    </location>
</feature>
<keyword evidence="6" id="KW-0862">Zinc</keyword>
<dbReference type="Gene3D" id="3.30.160.60">
    <property type="entry name" value="Classic Zinc Finger"/>
    <property type="match status" value="2"/>
</dbReference>
<evidence type="ECO:0000256" key="8">
    <source>
        <dbReference type="ARBA" id="ARBA00023125"/>
    </source>
</evidence>
<reference evidence="16" key="1">
    <citation type="submission" date="2017-11" db="EMBL/GenBank/DDBJ databases">
        <title>The sensing device of the deep-sea amphipod.</title>
        <authorList>
            <person name="Kobayashi H."/>
            <person name="Nagahama T."/>
            <person name="Arai W."/>
            <person name="Sasagawa Y."/>
            <person name="Umeda M."/>
            <person name="Hayashi T."/>
            <person name="Nikaido I."/>
            <person name="Watanabe H."/>
            <person name="Oguri K."/>
            <person name="Kitazato H."/>
            <person name="Fujioka K."/>
            <person name="Kido Y."/>
            <person name="Takami H."/>
        </authorList>
    </citation>
    <scope>NUCLEOTIDE SEQUENCE</scope>
    <source>
        <tissue evidence="16">Whole body</tissue>
    </source>
</reference>
<protein>
    <submittedName>
        <fullName evidence="16">Zinc finger protein ush-like</fullName>
    </submittedName>
</protein>
<evidence type="ECO:0000256" key="9">
    <source>
        <dbReference type="ARBA" id="ARBA00023159"/>
    </source>
</evidence>
<keyword evidence="7" id="KW-0805">Transcription regulation</keyword>
<dbReference type="InterPro" id="IPR013087">
    <property type="entry name" value="Znf_C2H2_type"/>
</dbReference>
<dbReference type="GO" id="GO:0045944">
    <property type="term" value="P:positive regulation of transcription by RNA polymerase II"/>
    <property type="evidence" value="ECO:0007669"/>
    <property type="project" value="TreeGrafter"/>
</dbReference>
<keyword evidence="5 12" id="KW-0863">Zinc-finger</keyword>
<evidence type="ECO:0000256" key="10">
    <source>
        <dbReference type="ARBA" id="ARBA00023163"/>
    </source>
</evidence>
<keyword evidence="10" id="KW-0804">Transcription</keyword>
<feature type="region of interest" description="Disordered" evidence="13">
    <location>
        <begin position="553"/>
        <end position="577"/>
    </location>
</feature>
<feature type="compositionally biased region" description="Polar residues" evidence="13">
    <location>
        <begin position="51"/>
        <end position="65"/>
    </location>
</feature>
<dbReference type="PROSITE" id="PS51810">
    <property type="entry name" value="ZF_CCHC_FOG"/>
    <property type="match status" value="4"/>
</dbReference>
<dbReference type="InterPro" id="IPR034731">
    <property type="entry name" value="Znf_CCHC_FOG"/>
</dbReference>
<evidence type="ECO:0000256" key="7">
    <source>
        <dbReference type="ARBA" id="ARBA00023015"/>
    </source>
</evidence>
<feature type="region of interest" description="Disordered" evidence="13">
    <location>
        <begin position="130"/>
        <end position="216"/>
    </location>
</feature>
<feature type="region of interest" description="Disordered" evidence="13">
    <location>
        <begin position="1140"/>
        <end position="1194"/>
    </location>
</feature>
<feature type="compositionally biased region" description="Polar residues" evidence="13">
    <location>
        <begin position="162"/>
        <end position="174"/>
    </location>
</feature>
<dbReference type="InterPro" id="IPR059121">
    <property type="entry name" value="CCHC_ZFPM2-like"/>
</dbReference>
<evidence type="ECO:0000256" key="12">
    <source>
        <dbReference type="PROSITE-ProRule" id="PRU00042"/>
    </source>
</evidence>
<organism evidence="16">
    <name type="scientific">Hirondellea gigas</name>
    <dbReference type="NCBI Taxonomy" id="1518452"/>
    <lineage>
        <taxon>Eukaryota</taxon>
        <taxon>Metazoa</taxon>
        <taxon>Ecdysozoa</taxon>
        <taxon>Arthropoda</taxon>
        <taxon>Crustacea</taxon>
        <taxon>Multicrustacea</taxon>
        <taxon>Malacostraca</taxon>
        <taxon>Eumalacostraca</taxon>
        <taxon>Peracarida</taxon>
        <taxon>Amphipoda</taxon>
        <taxon>Amphilochidea</taxon>
        <taxon>Lysianassida</taxon>
        <taxon>Lysianassidira</taxon>
        <taxon>Lysianassoidea</taxon>
        <taxon>Lysianassidae</taxon>
        <taxon>Hirondellea</taxon>
    </lineage>
</organism>
<evidence type="ECO:0000256" key="2">
    <source>
        <dbReference type="ARBA" id="ARBA00022491"/>
    </source>
</evidence>
<dbReference type="GO" id="GO:0030154">
    <property type="term" value="P:cell differentiation"/>
    <property type="evidence" value="ECO:0007669"/>
    <property type="project" value="UniProtKB-ARBA"/>
</dbReference>
<feature type="compositionally biased region" description="Low complexity" evidence="13">
    <location>
        <begin position="676"/>
        <end position="687"/>
    </location>
</feature>
<evidence type="ECO:0000259" key="14">
    <source>
        <dbReference type="PROSITE" id="PS50157"/>
    </source>
</evidence>
<feature type="region of interest" description="Disordered" evidence="13">
    <location>
        <begin position="616"/>
        <end position="719"/>
    </location>
</feature>
<feature type="region of interest" description="Disordered" evidence="13">
    <location>
        <begin position="818"/>
        <end position="851"/>
    </location>
</feature>
<feature type="domain" description="CCHC FOG-type" evidence="15">
    <location>
        <begin position="865"/>
        <end position="898"/>
    </location>
</feature>
<keyword evidence="2" id="KW-0678">Repressor</keyword>
<evidence type="ECO:0000256" key="13">
    <source>
        <dbReference type="SAM" id="MobiDB-lite"/>
    </source>
</evidence>
<keyword evidence="4" id="KW-0677">Repeat</keyword>
<keyword evidence="3" id="KW-0479">Metal-binding</keyword>
<dbReference type="GO" id="GO:0000122">
    <property type="term" value="P:negative regulation of transcription by RNA polymerase II"/>
    <property type="evidence" value="ECO:0007669"/>
    <property type="project" value="TreeGrafter"/>
</dbReference>
<feature type="compositionally biased region" description="Low complexity" evidence="13">
    <location>
        <begin position="1166"/>
        <end position="1182"/>
    </location>
</feature>
<proteinExistence type="evidence at transcript level"/>
<feature type="region of interest" description="Disordered" evidence="13">
    <location>
        <begin position="1098"/>
        <end position="1128"/>
    </location>
</feature>
<feature type="domain" description="C2H2-type" evidence="14">
    <location>
        <begin position="370"/>
        <end position="397"/>
    </location>
</feature>
<keyword evidence="8" id="KW-0238">DNA-binding</keyword>
<comment type="subcellular location">
    <subcellularLocation>
        <location evidence="1">Nucleus</location>
    </subcellularLocation>
</comment>
<dbReference type="GO" id="GO:0009653">
    <property type="term" value="P:anatomical structure morphogenesis"/>
    <property type="evidence" value="ECO:0007669"/>
    <property type="project" value="UniProtKB-ARBA"/>
</dbReference>
<evidence type="ECO:0000256" key="5">
    <source>
        <dbReference type="ARBA" id="ARBA00022771"/>
    </source>
</evidence>
<dbReference type="Pfam" id="PF25445">
    <property type="entry name" value="CCHC_ZFPM2"/>
    <property type="match status" value="1"/>
</dbReference>
<feature type="domain" description="C2H2-type" evidence="14">
    <location>
        <begin position="969"/>
        <end position="996"/>
    </location>
</feature>
<feature type="domain" description="C2H2-type" evidence="14">
    <location>
        <begin position="871"/>
        <end position="898"/>
    </location>
</feature>
<evidence type="ECO:0000259" key="15">
    <source>
        <dbReference type="PROSITE" id="PS51810"/>
    </source>
</evidence>
<dbReference type="GO" id="GO:0007507">
    <property type="term" value="P:heart development"/>
    <property type="evidence" value="ECO:0007669"/>
    <property type="project" value="TreeGrafter"/>
</dbReference>
<dbReference type="InterPro" id="IPR036236">
    <property type="entry name" value="Znf_C2H2_sf"/>
</dbReference>
<feature type="region of interest" description="Disordered" evidence="13">
    <location>
        <begin position="33"/>
        <end position="106"/>
    </location>
</feature>
<accession>A0A6A7FX86</accession>